<evidence type="ECO:0000313" key="13">
    <source>
        <dbReference type="Proteomes" id="UP000709351"/>
    </source>
</evidence>
<proteinExistence type="inferred from homology"/>
<dbReference type="GO" id="GO:0005886">
    <property type="term" value="C:plasma membrane"/>
    <property type="evidence" value="ECO:0007669"/>
    <property type="project" value="UniProtKB-SubCell"/>
</dbReference>
<evidence type="ECO:0000256" key="1">
    <source>
        <dbReference type="ARBA" id="ARBA00004651"/>
    </source>
</evidence>
<evidence type="ECO:0000259" key="10">
    <source>
        <dbReference type="Pfam" id="PF21082"/>
    </source>
</evidence>
<keyword evidence="3" id="KW-1003">Cell membrane</keyword>
<dbReference type="Gene3D" id="3.30.70.100">
    <property type="match status" value="1"/>
</dbReference>
<dbReference type="Gene3D" id="2.30.30.60">
    <property type="match status" value="1"/>
</dbReference>
<dbReference type="Pfam" id="PF00924">
    <property type="entry name" value="MS_channel_2nd"/>
    <property type="match status" value="1"/>
</dbReference>
<dbReference type="GO" id="GO:0008381">
    <property type="term" value="F:mechanosensitive monoatomic ion channel activity"/>
    <property type="evidence" value="ECO:0007669"/>
    <property type="project" value="InterPro"/>
</dbReference>
<evidence type="ECO:0000259" key="9">
    <source>
        <dbReference type="Pfam" id="PF00924"/>
    </source>
</evidence>
<feature type="domain" description="Mechanosensitive ion channel transmembrane helices 2/3" evidence="11">
    <location>
        <begin position="76"/>
        <end position="117"/>
    </location>
</feature>
<feature type="domain" description="Mechanosensitive ion channel MscS" evidence="9">
    <location>
        <begin position="119"/>
        <end position="184"/>
    </location>
</feature>
<dbReference type="InterPro" id="IPR010920">
    <property type="entry name" value="LSM_dom_sf"/>
</dbReference>
<dbReference type="InterPro" id="IPR049142">
    <property type="entry name" value="MS_channel_1st"/>
</dbReference>
<evidence type="ECO:0000256" key="4">
    <source>
        <dbReference type="ARBA" id="ARBA00022692"/>
    </source>
</evidence>
<dbReference type="PANTHER" id="PTHR30221:SF1">
    <property type="entry name" value="SMALL-CONDUCTANCE MECHANOSENSITIVE CHANNEL"/>
    <property type="match status" value="1"/>
</dbReference>
<evidence type="ECO:0000256" key="7">
    <source>
        <dbReference type="SAM" id="MobiDB-lite"/>
    </source>
</evidence>
<comment type="similarity">
    <text evidence="2">Belongs to the MscS (TC 1.A.23) family.</text>
</comment>
<dbReference type="Pfam" id="PF21088">
    <property type="entry name" value="MS_channel_1st"/>
    <property type="match status" value="1"/>
</dbReference>
<dbReference type="InterPro" id="IPR011066">
    <property type="entry name" value="MscS_channel_C_sf"/>
</dbReference>
<evidence type="ECO:0000313" key="12">
    <source>
        <dbReference type="EMBL" id="MBF1283213.1"/>
    </source>
</evidence>
<dbReference type="PANTHER" id="PTHR30221">
    <property type="entry name" value="SMALL-CONDUCTANCE MECHANOSENSITIVE CHANNEL"/>
    <property type="match status" value="1"/>
</dbReference>
<evidence type="ECO:0000256" key="5">
    <source>
        <dbReference type="ARBA" id="ARBA00022989"/>
    </source>
</evidence>
<feature type="transmembrane region" description="Helical" evidence="8">
    <location>
        <begin position="80"/>
        <end position="102"/>
    </location>
</feature>
<keyword evidence="5 8" id="KW-1133">Transmembrane helix</keyword>
<evidence type="ECO:0000256" key="8">
    <source>
        <dbReference type="SAM" id="Phobius"/>
    </source>
</evidence>
<dbReference type="SUPFAM" id="SSF82861">
    <property type="entry name" value="Mechanosensitive channel protein MscS (YggB), transmembrane region"/>
    <property type="match status" value="1"/>
</dbReference>
<feature type="compositionally biased region" description="Basic and acidic residues" evidence="7">
    <location>
        <begin position="292"/>
        <end position="301"/>
    </location>
</feature>
<dbReference type="EMBL" id="JABZRD010000060">
    <property type="protein sequence ID" value="MBF1283213.1"/>
    <property type="molecule type" value="Genomic_DNA"/>
</dbReference>
<reference evidence="12" key="1">
    <citation type="submission" date="2020-04" db="EMBL/GenBank/DDBJ databases">
        <title>Deep metagenomics examines the oral microbiome during advanced dental caries in children, revealing novel taxa and co-occurrences with host molecules.</title>
        <authorList>
            <person name="Baker J.L."/>
            <person name="Morton J.T."/>
            <person name="Dinis M."/>
            <person name="Alvarez R."/>
            <person name="Tran N.C."/>
            <person name="Knight R."/>
            <person name="Edlund A."/>
        </authorList>
    </citation>
    <scope>NUCLEOTIDE SEQUENCE</scope>
    <source>
        <strain evidence="12">JCVI_24_bin.2</strain>
    </source>
</reference>
<feature type="domain" description="Mechanosensitive ion channel MscS C-terminal" evidence="10">
    <location>
        <begin position="191"/>
        <end position="272"/>
    </location>
</feature>
<accession>A0A930DQW1</accession>
<evidence type="ECO:0000256" key="2">
    <source>
        <dbReference type="ARBA" id="ARBA00008017"/>
    </source>
</evidence>
<dbReference type="SUPFAM" id="SSF82689">
    <property type="entry name" value="Mechanosensitive channel protein MscS (YggB), C-terminal domain"/>
    <property type="match status" value="1"/>
</dbReference>
<dbReference type="Gene3D" id="1.10.287.1260">
    <property type="match status" value="1"/>
</dbReference>
<dbReference type="SUPFAM" id="SSF50182">
    <property type="entry name" value="Sm-like ribonucleoproteins"/>
    <property type="match status" value="1"/>
</dbReference>
<dbReference type="InterPro" id="IPR006685">
    <property type="entry name" value="MscS_channel_2nd"/>
</dbReference>
<sequence length="301" mass="33777">MSTGTVDQIENEIRVWSFQNFGNGIALGVSRFMGKLLFAVLIFLIGRYCIRKLIAFLPASRICEKINPTVRPFAIKTIRFVLYFFLGISCISILGIPMASIITVLASAGVAVGLAMQGSLSNLAGGIMLLLFRPFQVHDYIKSGTDEGTVQEVSVFYTIILSPDNKKISIPNGNLMNSNIINYSAEALRRVDLTFSVAREEDPERVEKALKAAVEGDNRILHKPEPFFGISEVKNDALNFAIRVWVESKRYWDVYNTLNKRVILEFYREKITIPNTKLKSLASSTEESEALEQPKRIEQSK</sequence>
<feature type="transmembrane region" description="Helical" evidence="8">
    <location>
        <begin position="32"/>
        <end position="50"/>
    </location>
</feature>
<comment type="caution">
    <text evidence="12">The sequence shown here is derived from an EMBL/GenBank/DDBJ whole genome shotgun (WGS) entry which is preliminary data.</text>
</comment>
<protein>
    <submittedName>
        <fullName evidence="12">Mechanosensitive ion channel</fullName>
    </submittedName>
</protein>
<dbReference type="AlphaFoldDB" id="A0A930DQW1"/>
<evidence type="ECO:0000256" key="3">
    <source>
        <dbReference type="ARBA" id="ARBA00022475"/>
    </source>
</evidence>
<evidence type="ECO:0000259" key="11">
    <source>
        <dbReference type="Pfam" id="PF21088"/>
    </source>
</evidence>
<dbReference type="InterPro" id="IPR023408">
    <property type="entry name" value="MscS_beta-dom_sf"/>
</dbReference>
<dbReference type="Proteomes" id="UP000709351">
    <property type="component" value="Unassembled WGS sequence"/>
</dbReference>
<dbReference type="InterPro" id="IPR045275">
    <property type="entry name" value="MscS_archaea/bacteria_type"/>
</dbReference>
<evidence type="ECO:0000256" key="6">
    <source>
        <dbReference type="ARBA" id="ARBA00023136"/>
    </source>
</evidence>
<dbReference type="InterPro" id="IPR049278">
    <property type="entry name" value="MS_channel_C"/>
</dbReference>
<keyword evidence="4 8" id="KW-0812">Transmembrane</keyword>
<feature type="transmembrane region" description="Helical" evidence="8">
    <location>
        <begin position="108"/>
        <end position="132"/>
    </location>
</feature>
<feature type="region of interest" description="Disordered" evidence="7">
    <location>
        <begin position="282"/>
        <end position="301"/>
    </location>
</feature>
<dbReference type="Pfam" id="PF21082">
    <property type="entry name" value="MS_channel_3rd"/>
    <property type="match status" value="1"/>
</dbReference>
<keyword evidence="6 8" id="KW-0472">Membrane</keyword>
<organism evidence="12 13">
    <name type="scientific">Oribacterium parvum</name>
    <dbReference type="NCBI Taxonomy" id="1501329"/>
    <lineage>
        <taxon>Bacteria</taxon>
        <taxon>Bacillati</taxon>
        <taxon>Bacillota</taxon>
        <taxon>Clostridia</taxon>
        <taxon>Lachnospirales</taxon>
        <taxon>Lachnospiraceae</taxon>
        <taxon>Oribacterium</taxon>
    </lineage>
</organism>
<comment type="subcellular location">
    <subcellularLocation>
        <location evidence="1">Cell membrane</location>
        <topology evidence="1">Multi-pass membrane protein</topology>
    </subcellularLocation>
</comment>
<gene>
    <name evidence="12" type="ORF">HXM93_01575</name>
</gene>
<name>A0A930DQW1_9FIRM</name>
<dbReference type="InterPro" id="IPR011014">
    <property type="entry name" value="MscS_channel_TM-2"/>
</dbReference>